<reference evidence="9" key="1">
    <citation type="submission" date="2011-11" db="EMBL/GenBank/DDBJ databases">
        <title>Improved High-Quality Draft sequence of Desulfovibrio sp. U5L.</title>
        <authorList>
            <consortium name="US DOE Joint Genome Institute"/>
            <person name="Lucas S."/>
            <person name="Han J."/>
            <person name="Lapidus A."/>
            <person name="Cheng J.-F."/>
            <person name="Goodwin L."/>
            <person name="Pitluck S."/>
            <person name="Peters L."/>
            <person name="Ovchinnikova G."/>
            <person name="Held B."/>
            <person name="Detter J.C."/>
            <person name="Han C."/>
            <person name="Tapia R."/>
            <person name="Land M."/>
            <person name="Hauser L."/>
            <person name="Kyrpides N."/>
            <person name="Ivanova N."/>
            <person name="Pagani I."/>
            <person name="Gabster J."/>
            <person name="Walker C."/>
            <person name="Stolyar S."/>
            <person name="Stahl D."/>
            <person name="Arkin A."/>
            <person name="Dehal P."/>
            <person name="Hazen T."/>
            <person name="Woyke T."/>
        </authorList>
    </citation>
    <scope>NUCLEOTIDE SEQUENCE [LARGE SCALE GENOMIC DNA]</scope>
    <source>
        <strain evidence="9">U5L</strain>
    </source>
</reference>
<accession>I2Q6V1</accession>
<keyword evidence="4 7" id="KW-0812">Transmembrane</keyword>
<comment type="subcellular location">
    <subcellularLocation>
        <location evidence="1 7">Cell membrane</location>
        <topology evidence="1 7">Multi-pass membrane protein</topology>
    </subcellularLocation>
</comment>
<feature type="domain" description="ABC transmembrane type-1" evidence="8">
    <location>
        <begin position="67"/>
        <end position="247"/>
    </location>
</feature>
<dbReference type="eggNOG" id="COG0600">
    <property type="taxonomic scope" value="Bacteria"/>
</dbReference>
<gene>
    <name evidence="9" type="ORF">DesU5LDRAFT_3896</name>
</gene>
<dbReference type="GO" id="GO:0005886">
    <property type="term" value="C:plasma membrane"/>
    <property type="evidence" value="ECO:0007669"/>
    <property type="project" value="UniProtKB-SubCell"/>
</dbReference>
<dbReference type="HOGENOM" id="CLU_046113_1_2_7"/>
<dbReference type="Pfam" id="PF00528">
    <property type="entry name" value="BPD_transp_1"/>
    <property type="match status" value="1"/>
</dbReference>
<keyword evidence="5 7" id="KW-1133">Transmembrane helix</keyword>
<evidence type="ECO:0000256" key="7">
    <source>
        <dbReference type="RuleBase" id="RU363032"/>
    </source>
</evidence>
<name>I2Q6V1_9BACT</name>
<evidence type="ECO:0000256" key="3">
    <source>
        <dbReference type="ARBA" id="ARBA00022475"/>
    </source>
</evidence>
<dbReference type="AlphaFoldDB" id="I2Q6V1"/>
<dbReference type="EMBL" id="JH600068">
    <property type="protein sequence ID" value="EIG55507.1"/>
    <property type="molecule type" value="Genomic_DNA"/>
</dbReference>
<dbReference type="SUPFAM" id="SSF161098">
    <property type="entry name" value="MetI-like"/>
    <property type="match status" value="1"/>
</dbReference>
<comment type="similarity">
    <text evidence="7">Belongs to the binding-protein-dependent transport system permease family.</text>
</comment>
<keyword evidence="2 7" id="KW-0813">Transport</keyword>
<feature type="transmembrane region" description="Helical" evidence="7">
    <location>
        <begin position="158"/>
        <end position="178"/>
    </location>
</feature>
<dbReference type="GO" id="GO:0010438">
    <property type="term" value="P:cellular response to sulfur starvation"/>
    <property type="evidence" value="ECO:0007669"/>
    <property type="project" value="TreeGrafter"/>
</dbReference>
<evidence type="ECO:0000256" key="2">
    <source>
        <dbReference type="ARBA" id="ARBA00022448"/>
    </source>
</evidence>
<evidence type="ECO:0000256" key="4">
    <source>
        <dbReference type="ARBA" id="ARBA00022692"/>
    </source>
</evidence>
<protein>
    <submittedName>
        <fullName evidence="9">ABC-type nitrate/sulfonate/bicarbonate transport system, permease component</fullName>
    </submittedName>
</protein>
<feature type="transmembrane region" description="Helical" evidence="7">
    <location>
        <begin position="74"/>
        <end position="93"/>
    </location>
</feature>
<keyword evidence="6 7" id="KW-0472">Membrane</keyword>
<dbReference type="Gene3D" id="1.10.3720.10">
    <property type="entry name" value="MetI-like"/>
    <property type="match status" value="1"/>
</dbReference>
<evidence type="ECO:0000256" key="6">
    <source>
        <dbReference type="ARBA" id="ARBA00023136"/>
    </source>
</evidence>
<organism evidence="9">
    <name type="scientific">Desulfovibrio sp. U5L</name>
    <dbReference type="NCBI Taxonomy" id="596152"/>
    <lineage>
        <taxon>Bacteria</taxon>
        <taxon>Pseudomonadati</taxon>
        <taxon>Thermodesulfobacteriota</taxon>
        <taxon>Desulfovibrionia</taxon>
        <taxon>Desulfovibrionales</taxon>
        <taxon>Desulfovibrionaceae</taxon>
        <taxon>Desulfovibrio</taxon>
    </lineage>
</organism>
<evidence type="ECO:0000313" key="9">
    <source>
        <dbReference type="EMBL" id="EIG55507.1"/>
    </source>
</evidence>
<evidence type="ECO:0000256" key="5">
    <source>
        <dbReference type="ARBA" id="ARBA00022989"/>
    </source>
</evidence>
<sequence length="261" mass="27320">MRRVSWAWGLPLVLPLAVLLLWWAVTREAFVAPYLLPSPESVWLALESYVAGSPGAGAYQGRFAGDLAASLTRVSGGFALATAVGLPLGVASGRMPRLSRLLSPLVDGLRSVPGICWLPLALVWLGIGFRTTVFLVAVAAFFPVYLNAATGAAAVAPILVRAGSMLGLSPVAVFLRVVLPAAMPHIRAGLRLGLGVGFAYLVLGELTGVPDGIGAMIMDARLMGRVDMILVGILLMSVLGWLGDALLGLVLRAAFKSARRL</sequence>
<dbReference type="PROSITE" id="PS50928">
    <property type="entry name" value="ABC_TM1"/>
    <property type="match status" value="1"/>
</dbReference>
<feature type="transmembrane region" description="Helical" evidence="7">
    <location>
        <begin position="229"/>
        <end position="251"/>
    </location>
</feature>
<dbReference type="InterPro" id="IPR035906">
    <property type="entry name" value="MetI-like_sf"/>
</dbReference>
<dbReference type="PANTHER" id="PTHR30151">
    <property type="entry name" value="ALKANE SULFONATE ABC TRANSPORTER-RELATED, MEMBRANE SUBUNIT"/>
    <property type="match status" value="1"/>
</dbReference>
<dbReference type="PANTHER" id="PTHR30151:SF25">
    <property type="entry name" value="TAURINE TRANSPORT SYSTEM PERMEASE PROTEIN TAUC"/>
    <property type="match status" value="1"/>
</dbReference>
<dbReference type="InterPro" id="IPR000515">
    <property type="entry name" value="MetI-like"/>
</dbReference>
<proteinExistence type="inferred from homology"/>
<keyword evidence="3" id="KW-1003">Cell membrane</keyword>
<dbReference type="GO" id="GO:0055085">
    <property type="term" value="P:transmembrane transport"/>
    <property type="evidence" value="ECO:0007669"/>
    <property type="project" value="InterPro"/>
</dbReference>
<evidence type="ECO:0000259" key="8">
    <source>
        <dbReference type="PROSITE" id="PS50928"/>
    </source>
</evidence>
<feature type="transmembrane region" description="Helical" evidence="7">
    <location>
        <begin position="114"/>
        <end position="146"/>
    </location>
</feature>
<dbReference type="CDD" id="cd06261">
    <property type="entry name" value="TM_PBP2"/>
    <property type="match status" value="1"/>
</dbReference>
<feature type="transmembrane region" description="Helical" evidence="7">
    <location>
        <begin position="190"/>
        <end position="209"/>
    </location>
</feature>
<dbReference type="STRING" id="596152.DesU5LDRAFT_3896"/>
<evidence type="ECO:0000256" key="1">
    <source>
        <dbReference type="ARBA" id="ARBA00004651"/>
    </source>
</evidence>